<dbReference type="EMBL" id="DVIR01000005">
    <property type="protein sequence ID" value="HIS23881.1"/>
    <property type="molecule type" value="Genomic_DNA"/>
</dbReference>
<evidence type="ECO:0000256" key="3">
    <source>
        <dbReference type="ARBA" id="ARBA00022722"/>
    </source>
</evidence>
<evidence type="ECO:0000256" key="2">
    <source>
        <dbReference type="ARBA" id="ARBA00009959"/>
    </source>
</evidence>
<comment type="caution">
    <text evidence="10">The sequence shown here is derived from an EMBL/GenBank/DDBJ whole genome shotgun (WGS) entry which is preliminary data.</text>
</comment>
<dbReference type="NCBIfam" id="TIGR01573">
    <property type="entry name" value="cas2"/>
    <property type="match status" value="1"/>
</dbReference>
<evidence type="ECO:0000256" key="8">
    <source>
        <dbReference type="ARBA" id="ARBA00023118"/>
    </source>
</evidence>
<accession>A0A9D1JH11</accession>
<dbReference type="Proteomes" id="UP000823982">
    <property type="component" value="Unassembled WGS sequence"/>
</dbReference>
<keyword evidence="6 9" id="KW-0378">Hydrolase</keyword>
<dbReference type="GO" id="GO:0004521">
    <property type="term" value="F:RNA endonuclease activity"/>
    <property type="evidence" value="ECO:0007669"/>
    <property type="project" value="InterPro"/>
</dbReference>
<organism evidence="10 11">
    <name type="scientific">Candidatus Faeciplasma gallinarum</name>
    <dbReference type="NCBI Taxonomy" id="2840799"/>
    <lineage>
        <taxon>Bacteria</taxon>
        <taxon>Bacillati</taxon>
        <taxon>Bacillota</taxon>
        <taxon>Clostridia</taxon>
        <taxon>Eubacteriales</taxon>
        <taxon>Oscillospiraceae</taxon>
        <taxon>Oscillospiraceae incertae sedis</taxon>
        <taxon>Candidatus Faeciplasma</taxon>
    </lineage>
</organism>
<dbReference type="InterPro" id="IPR021127">
    <property type="entry name" value="CRISPR_associated_Cas2"/>
</dbReference>
<evidence type="ECO:0000313" key="11">
    <source>
        <dbReference type="Proteomes" id="UP000823982"/>
    </source>
</evidence>
<keyword evidence="3 9" id="KW-0540">Nuclease</keyword>
<dbReference type="GO" id="GO:0051607">
    <property type="term" value="P:defense response to virus"/>
    <property type="evidence" value="ECO:0007669"/>
    <property type="project" value="UniProtKB-UniRule"/>
</dbReference>
<evidence type="ECO:0000256" key="7">
    <source>
        <dbReference type="ARBA" id="ARBA00022842"/>
    </source>
</evidence>
<keyword evidence="7 9" id="KW-0460">Magnesium</keyword>
<dbReference type="EC" id="3.1.-.-" evidence="9"/>
<proteinExistence type="inferred from homology"/>
<sequence>MRVIVFFDLPVSTVAQRREYSRFRRNLVKDGFIMMQESVYSKLALNPTVANSIMESVRAKSPPDGLVQMLMVTEKQYSRMELVVGEYHSSIIDDEERLVII</sequence>
<dbReference type="SUPFAM" id="SSF143430">
    <property type="entry name" value="TTP0101/SSO1404-like"/>
    <property type="match status" value="1"/>
</dbReference>
<evidence type="ECO:0000256" key="9">
    <source>
        <dbReference type="HAMAP-Rule" id="MF_01471"/>
    </source>
</evidence>
<keyword evidence="5 9" id="KW-0255">Endonuclease</keyword>
<reference evidence="10" key="2">
    <citation type="journal article" date="2021" name="PeerJ">
        <title>Extensive microbial diversity within the chicken gut microbiome revealed by metagenomics and culture.</title>
        <authorList>
            <person name="Gilroy R."/>
            <person name="Ravi A."/>
            <person name="Getino M."/>
            <person name="Pursley I."/>
            <person name="Horton D.L."/>
            <person name="Alikhan N.F."/>
            <person name="Baker D."/>
            <person name="Gharbi K."/>
            <person name="Hall N."/>
            <person name="Watson M."/>
            <person name="Adriaenssens E.M."/>
            <person name="Foster-Nyarko E."/>
            <person name="Jarju S."/>
            <person name="Secka A."/>
            <person name="Antonio M."/>
            <person name="Oren A."/>
            <person name="Chaudhuri R.R."/>
            <person name="La Ragione R."/>
            <person name="Hildebrand F."/>
            <person name="Pallen M.J."/>
        </authorList>
    </citation>
    <scope>NUCLEOTIDE SEQUENCE</scope>
    <source>
        <strain evidence="10">CHK157-1446</strain>
    </source>
</reference>
<evidence type="ECO:0000256" key="6">
    <source>
        <dbReference type="ARBA" id="ARBA00022801"/>
    </source>
</evidence>
<evidence type="ECO:0000256" key="1">
    <source>
        <dbReference type="ARBA" id="ARBA00001946"/>
    </source>
</evidence>
<comment type="function">
    <text evidence="9">CRISPR (clustered regularly interspaced short palindromic repeat), is an adaptive immune system that provides protection against mobile genetic elements (viruses, transposable elements and conjugative plasmids). CRISPR clusters contain sequences complementary to antecedent mobile elements and target invading nucleic acids. CRISPR clusters are transcribed and processed into CRISPR RNA (crRNA). Functions as a ssRNA-specific endoribonuclease. Involved in the integration of spacer DNA into the CRISPR cassette.</text>
</comment>
<comment type="similarity">
    <text evidence="2 9">Belongs to the CRISPR-associated endoribonuclease Cas2 protein family.</text>
</comment>
<protein>
    <recommendedName>
        <fullName evidence="9">CRISPR-associated endoribonuclease Cas2</fullName>
        <ecNumber evidence="9">3.1.-.-</ecNumber>
    </recommendedName>
</protein>
<feature type="binding site" evidence="9">
    <location>
        <position position="8"/>
    </location>
    <ligand>
        <name>Mg(2+)</name>
        <dbReference type="ChEBI" id="CHEBI:18420"/>
        <note>catalytic</note>
    </ligand>
</feature>
<evidence type="ECO:0000256" key="4">
    <source>
        <dbReference type="ARBA" id="ARBA00022723"/>
    </source>
</evidence>
<comment type="subunit">
    <text evidence="9">Homodimer, forms a heterotetramer with a Cas1 homodimer.</text>
</comment>
<evidence type="ECO:0000313" key="10">
    <source>
        <dbReference type="EMBL" id="HIS23881.1"/>
    </source>
</evidence>
<dbReference type="GO" id="GO:0046872">
    <property type="term" value="F:metal ion binding"/>
    <property type="evidence" value="ECO:0007669"/>
    <property type="project" value="UniProtKB-UniRule"/>
</dbReference>
<comment type="cofactor">
    <cofactor evidence="1 9">
        <name>Mg(2+)</name>
        <dbReference type="ChEBI" id="CHEBI:18420"/>
    </cofactor>
</comment>
<keyword evidence="8 9" id="KW-0051">Antiviral defense</keyword>
<dbReference type="AlphaFoldDB" id="A0A9D1JH11"/>
<dbReference type="Pfam" id="PF09827">
    <property type="entry name" value="CRISPR_Cas2"/>
    <property type="match status" value="1"/>
</dbReference>
<gene>
    <name evidence="9 10" type="primary">cas2</name>
    <name evidence="10" type="ORF">IAD01_00520</name>
</gene>
<dbReference type="GO" id="GO:0016787">
    <property type="term" value="F:hydrolase activity"/>
    <property type="evidence" value="ECO:0007669"/>
    <property type="project" value="UniProtKB-KW"/>
</dbReference>
<dbReference type="GO" id="GO:0043571">
    <property type="term" value="P:maintenance of CRISPR repeat elements"/>
    <property type="evidence" value="ECO:0007669"/>
    <property type="project" value="UniProtKB-UniRule"/>
</dbReference>
<evidence type="ECO:0000256" key="5">
    <source>
        <dbReference type="ARBA" id="ARBA00022759"/>
    </source>
</evidence>
<keyword evidence="4 9" id="KW-0479">Metal-binding</keyword>
<dbReference type="HAMAP" id="MF_01471">
    <property type="entry name" value="Cas2"/>
    <property type="match status" value="1"/>
</dbReference>
<reference evidence="10" key="1">
    <citation type="submission" date="2020-10" db="EMBL/GenBank/DDBJ databases">
        <authorList>
            <person name="Gilroy R."/>
        </authorList>
    </citation>
    <scope>NUCLEOTIDE SEQUENCE</scope>
    <source>
        <strain evidence="10">CHK157-1446</strain>
    </source>
</reference>
<dbReference type="InterPro" id="IPR019199">
    <property type="entry name" value="Virulence_VapD/CRISPR_Cas2"/>
</dbReference>
<name>A0A9D1JH11_9FIRM</name>